<dbReference type="AlphaFoldDB" id="A0A1H8P5M2"/>
<feature type="domain" description="Gfo/Idh/MocA-like oxidoreductase N-terminal" evidence="1">
    <location>
        <begin position="37"/>
        <end position="157"/>
    </location>
</feature>
<dbReference type="PANTHER" id="PTHR43377">
    <property type="entry name" value="BILIVERDIN REDUCTASE A"/>
    <property type="match status" value="1"/>
</dbReference>
<reference evidence="4 6" key="2">
    <citation type="submission" date="2016-10" db="EMBL/GenBank/DDBJ databases">
        <authorList>
            <person name="Varghese N."/>
            <person name="Submissions S."/>
        </authorList>
    </citation>
    <scope>NUCLEOTIDE SEQUENCE [LARGE SCALE GENOMIC DNA]</scope>
    <source>
        <strain evidence="4 6">CGMCC 1.7071</strain>
    </source>
</reference>
<dbReference type="Pfam" id="PF01408">
    <property type="entry name" value="GFO_IDH_MocA"/>
    <property type="match status" value="1"/>
</dbReference>
<dbReference type="InterPro" id="IPR000683">
    <property type="entry name" value="Gfo/Idh/MocA-like_OxRdtase_N"/>
</dbReference>
<keyword evidence="6" id="KW-1185">Reference proteome</keyword>
<evidence type="ECO:0000313" key="5">
    <source>
        <dbReference type="Proteomes" id="UP000183063"/>
    </source>
</evidence>
<dbReference type="InterPro" id="IPR036291">
    <property type="entry name" value="NAD(P)-bd_dom_sf"/>
</dbReference>
<dbReference type="GO" id="GO:0000166">
    <property type="term" value="F:nucleotide binding"/>
    <property type="evidence" value="ECO:0007669"/>
    <property type="project" value="InterPro"/>
</dbReference>
<dbReference type="STRING" id="501024.RTCCBAU85039_3727"/>
<evidence type="ECO:0000259" key="2">
    <source>
        <dbReference type="Pfam" id="PF22725"/>
    </source>
</evidence>
<sequence>MKINFIVPTFRGIRVDEFEFLSQLDENKLRNGNENGMKVGIIGLGFRLGYLGYVFKSVDESFEIVGYVDPDPAGLPGLVEKGISAGTAYASPEELIANEKLDLLMIGSPNHMHLDHIRLGLESGLKVFCEKPIVTTIAESIELARLMAKFGHERLMVGLVLRYSPLYKDLRAIQAAGKLGQIVSIEASEHIEPYHGAFFMRDWRRYERYSGSFMLEKCCHDLDLYNGVVGARPERVASFGGRKSFTPANDPAREGINDLELFHRKPSGWMGSDKVFDSDADIIDYQVAIVEYANGVGMNFHTNLNVPDQFRRFAIMGSRGMAEGDFVRGYLDVHEQLTGKKVIENKYAATELSQHYGADEQMAADLLDSVRTGTELPVSTLNALEAGILALSMDEARMKKAVIDLRPIWDRFEEALHARAA</sequence>
<name>A0A1H8P5M2_9HYPH</name>
<reference evidence="3" key="3">
    <citation type="submission" date="2016-10" db="EMBL/GenBank/DDBJ databases">
        <authorList>
            <person name="de Groot N.N."/>
        </authorList>
    </citation>
    <scope>NUCLEOTIDE SEQUENCE [LARGE SCALE GENOMIC DNA]</scope>
    <source>
        <strain evidence="3">CCBAU85039</strain>
    </source>
</reference>
<evidence type="ECO:0000313" key="4">
    <source>
        <dbReference type="EMBL" id="SEO36803.1"/>
    </source>
</evidence>
<feature type="domain" description="GFO/IDH/MocA-like oxidoreductase" evidence="2">
    <location>
        <begin position="167"/>
        <end position="322"/>
    </location>
</feature>
<dbReference type="Gene3D" id="3.40.50.720">
    <property type="entry name" value="NAD(P)-binding Rossmann-like Domain"/>
    <property type="match status" value="1"/>
</dbReference>
<accession>A0A1H8P5M2</accession>
<dbReference type="InterPro" id="IPR051450">
    <property type="entry name" value="Gfo/Idh/MocA_Oxidoreductases"/>
</dbReference>
<dbReference type="Gene3D" id="3.30.360.10">
    <property type="entry name" value="Dihydrodipicolinate Reductase, domain 2"/>
    <property type="match status" value="1"/>
</dbReference>
<evidence type="ECO:0000313" key="3">
    <source>
        <dbReference type="EMBL" id="SEI01768.1"/>
    </source>
</evidence>
<keyword evidence="3" id="KW-0560">Oxidoreductase</keyword>
<reference evidence="5" key="1">
    <citation type="submission" date="2016-10" db="EMBL/GenBank/DDBJ databases">
        <authorList>
            <person name="Wibberg D."/>
        </authorList>
    </citation>
    <scope>NUCLEOTIDE SEQUENCE [LARGE SCALE GENOMIC DNA]</scope>
</reference>
<dbReference type="Proteomes" id="UP000198939">
    <property type="component" value="Unassembled WGS sequence"/>
</dbReference>
<dbReference type="PANTHER" id="PTHR43377:SF2">
    <property type="entry name" value="BINDING ROSSMANN FOLD OXIDOREDUCTASE, PUTATIVE (AFU_ORTHOLOGUE AFUA_4G00560)-RELATED"/>
    <property type="match status" value="1"/>
</dbReference>
<proteinExistence type="predicted"/>
<gene>
    <name evidence="3" type="primary">yteT_2</name>
    <name evidence="3" type="ORF">RTCCBAU85039_3727</name>
    <name evidence="4" type="ORF">SAMN05216228_101620</name>
</gene>
<dbReference type="SUPFAM" id="SSF55347">
    <property type="entry name" value="Glyceraldehyde-3-phosphate dehydrogenase-like, C-terminal domain"/>
    <property type="match status" value="1"/>
</dbReference>
<dbReference type="GO" id="GO:0016491">
    <property type="term" value="F:oxidoreductase activity"/>
    <property type="evidence" value="ECO:0007669"/>
    <property type="project" value="UniProtKB-KW"/>
</dbReference>
<dbReference type="SUPFAM" id="SSF51735">
    <property type="entry name" value="NAD(P)-binding Rossmann-fold domains"/>
    <property type="match status" value="1"/>
</dbReference>
<dbReference type="Proteomes" id="UP000183063">
    <property type="component" value="Unassembled WGS sequence"/>
</dbReference>
<dbReference type="EMBL" id="FNXB01000019">
    <property type="protein sequence ID" value="SEI01768.1"/>
    <property type="molecule type" value="Genomic_DNA"/>
</dbReference>
<organism evidence="3 5">
    <name type="scientific">Rhizobium tibeticum</name>
    <dbReference type="NCBI Taxonomy" id="501024"/>
    <lineage>
        <taxon>Bacteria</taxon>
        <taxon>Pseudomonadati</taxon>
        <taxon>Pseudomonadota</taxon>
        <taxon>Alphaproteobacteria</taxon>
        <taxon>Hyphomicrobiales</taxon>
        <taxon>Rhizobiaceae</taxon>
        <taxon>Rhizobium/Agrobacterium group</taxon>
        <taxon>Rhizobium</taxon>
    </lineage>
</organism>
<dbReference type="EMBL" id="FOCV01000016">
    <property type="protein sequence ID" value="SEO36803.1"/>
    <property type="molecule type" value="Genomic_DNA"/>
</dbReference>
<evidence type="ECO:0000259" key="1">
    <source>
        <dbReference type="Pfam" id="PF01408"/>
    </source>
</evidence>
<dbReference type="EC" id="1.-.-.-" evidence="3"/>
<dbReference type="Pfam" id="PF22725">
    <property type="entry name" value="GFO_IDH_MocA_C3"/>
    <property type="match status" value="1"/>
</dbReference>
<protein>
    <submittedName>
        <fullName evidence="4">Predicted dehydrogenase</fullName>
    </submittedName>
    <submittedName>
        <fullName evidence="3">Putative oxidoreductase YteT</fullName>
        <ecNumber evidence="3">1.-.-.-</ecNumber>
    </submittedName>
</protein>
<evidence type="ECO:0000313" key="6">
    <source>
        <dbReference type="Proteomes" id="UP000198939"/>
    </source>
</evidence>
<dbReference type="InterPro" id="IPR055170">
    <property type="entry name" value="GFO_IDH_MocA-like_dom"/>
</dbReference>